<dbReference type="Pfam" id="PF00583">
    <property type="entry name" value="Acetyltransf_1"/>
    <property type="match status" value="1"/>
</dbReference>
<reference evidence="4" key="1">
    <citation type="submission" date="2018-05" db="EMBL/GenBank/DDBJ databases">
        <title>Complete genome sequnece of Akkermansia muciniphila EB-AMDK-40.</title>
        <authorList>
            <person name="Nam Y.-D."/>
            <person name="Chung W.-H."/>
            <person name="Park Y.S."/>
            <person name="Kang J."/>
        </authorList>
    </citation>
    <scope>NUCLEOTIDE SEQUENCE</scope>
    <source>
        <strain evidence="4">EB-AMDK-40</strain>
    </source>
</reference>
<keyword evidence="1" id="KW-0808">Transferase</keyword>
<evidence type="ECO:0000313" key="5">
    <source>
        <dbReference type="Proteomes" id="UP000642553"/>
    </source>
</evidence>
<dbReference type="GO" id="GO:0016747">
    <property type="term" value="F:acyltransferase activity, transferring groups other than amino-acyl groups"/>
    <property type="evidence" value="ECO:0007669"/>
    <property type="project" value="InterPro"/>
</dbReference>
<name>A0AAE6TBN5_9BACT</name>
<gene>
    <name evidence="4" type="ORF">DMI76_09925</name>
</gene>
<organism evidence="4 5">
    <name type="scientific">Akkermansia massiliensis</name>
    <dbReference type="NCBI Taxonomy" id="2927224"/>
    <lineage>
        <taxon>Bacteria</taxon>
        <taxon>Pseudomonadati</taxon>
        <taxon>Verrucomicrobiota</taxon>
        <taxon>Verrucomicrobiia</taxon>
        <taxon>Verrucomicrobiales</taxon>
        <taxon>Akkermansiaceae</taxon>
        <taxon>Akkermansia</taxon>
    </lineage>
</organism>
<dbReference type="Proteomes" id="UP000642553">
    <property type="component" value="Chromosome"/>
</dbReference>
<accession>A0AAE6TBN5</accession>
<dbReference type="PANTHER" id="PTHR43877:SF2">
    <property type="entry name" value="AMINOALKYLPHOSPHONATE N-ACETYLTRANSFERASE-RELATED"/>
    <property type="match status" value="1"/>
</dbReference>
<dbReference type="RefSeq" id="WP_102721792.1">
    <property type="nucleotide sequence ID" value="NZ_CP029701.1"/>
</dbReference>
<dbReference type="Gene3D" id="3.40.630.30">
    <property type="match status" value="1"/>
</dbReference>
<protein>
    <submittedName>
        <fullName evidence="4">GNAT family N-acetyltransferase</fullName>
    </submittedName>
</protein>
<sequence length="155" mass="17645">MNIKIRPAAREDVQKTSALYDDFFACNAAQQPENCVAATETGDCPNPVIESGSGDNMIAERDDAVIGFVHVEENAPPPYPSVVPHKYACIIDFFVMRGCRRNGTGRLLLDKVKRWTKSRNQEYLELMVWENNGSGRRFYEREHFITASRTMRLDV</sequence>
<dbReference type="PANTHER" id="PTHR43877">
    <property type="entry name" value="AMINOALKYLPHOSPHONATE N-ACETYLTRANSFERASE-RELATED-RELATED"/>
    <property type="match status" value="1"/>
</dbReference>
<dbReference type="InterPro" id="IPR016181">
    <property type="entry name" value="Acyl_CoA_acyltransferase"/>
</dbReference>
<dbReference type="InterPro" id="IPR050832">
    <property type="entry name" value="Bact_Acetyltransf"/>
</dbReference>
<dbReference type="AlphaFoldDB" id="A0AAE6TBN5"/>
<evidence type="ECO:0000313" key="4">
    <source>
        <dbReference type="EMBL" id="QHV63664.1"/>
    </source>
</evidence>
<keyword evidence="2" id="KW-0012">Acyltransferase</keyword>
<dbReference type="SUPFAM" id="SSF55729">
    <property type="entry name" value="Acyl-CoA N-acyltransferases (Nat)"/>
    <property type="match status" value="1"/>
</dbReference>
<dbReference type="CDD" id="cd04301">
    <property type="entry name" value="NAT_SF"/>
    <property type="match status" value="1"/>
</dbReference>
<dbReference type="PROSITE" id="PS51186">
    <property type="entry name" value="GNAT"/>
    <property type="match status" value="1"/>
</dbReference>
<evidence type="ECO:0000256" key="1">
    <source>
        <dbReference type="ARBA" id="ARBA00022679"/>
    </source>
</evidence>
<evidence type="ECO:0000256" key="2">
    <source>
        <dbReference type="ARBA" id="ARBA00023315"/>
    </source>
</evidence>
<feature type="domain" description="N-acetyltransferase" evidence="3">
    <location>
        <begin position="3"/>
        <end position="155"/>
    </location>
</feature>
<dbReference type="InterPro" id="IPR000182">
    <property type="entry name" value="GNAT_dom"/>
</dbReference>
<dbReference type="EMBL" id="CP029701">
    <property type="protein sequence ID" value="QHV63664.1"/>
    <property type="molecule type" value="Genomic_DNA"/>
</dbReference>
<proteinExistence type="predicted"/>
<evidence type="ECO:0000259" key="3">
    <source>
        <dbReference type="PROSITE" id="PS51186"/>
    </source>
</evidence>